<dbReference type="VEuPathDB" id="FungiDB:jhhlp_000798"/>
<dbReference type="InterPro" id="IPR036928">
    <property type="entry name" value="AS_sf"/>
</dbReference>
<proteinExistence type="predicted"/>
<evidence type="ECO:0000313" key="1">
    <source>
        <dbReference type="EMBL" id="PKS12590.1"/>
    </source>
</evidence>
<organism evidence="1 2">
    <name type="scientific">Lomentospora prolificans</name>
    <dbReference type="NCBI Taxonomy" id="41688"/>
    <lineage>
        <taxon>Eukaryota</taxon>
        <taxon>Fungi</taxon>
        <taxon>Dikarya</taxon>
        <taxon>Ascomycota</taxon>
        <taxon>Pezizomycotina</taxon>
        <taxon>Sordariomycetes</taxon>
        <taxon>Hypocreomycetidae</taxon>
        <taxon>Microascales</taxon>
        <taxon>Microascaceae</taxon>
        <taxon>Lomentospora</taxon>
    </lineage>
</organism>
<name>A0A2N3NJH3_9PEZI</name>
<dbReference type="SUPFAM" id="SSF75304">
    <property type="entry name" value="Amidase signature (AS) enzymes"/>
    <property type="match status" value="1"/>
</dbReference>
<dbReference type="STRING" id="41688.A0A2N3NJH3"/>
<dbReference type="EMBL" id="NLAX01000003">
    <property type="protein sequence ID" value="PKS12590.1"/>
    <property type="molecule type" value="Genomic_DNA"/>
</dbReference>
<gene>
    <name evidence="1" type="ORF">jhhlp_000798</name>
</gene>
<dbReference type="Proteomes" id="UP000233524">
    <property type="component" value="Unassembled WGS sequence"/>
</dbReference>
<dbReference type="PANTHER" id="PTHR42678">
    <property type="entry name" value="AMIDASE"/>
    <property type="match status" value="1"/>
</dbReference>
<sequence length="254" mass="28585">MPWKRVWESASQKEYPYKIFMEVIRRIRDEGAVVYEHTDFPSTEDTISPETWDWDYPGEPSKSELTVVKTDFYNDIKAYLASLAENPMNLKGVEDIIEFNKKHAEEEGGLPGLHDAWPTGQDTFHHVAETRGIKDETYYSALKYIRQKSREEGIDAVLRSKGEPLDGILVPIQADSGTANQLAAKAGYPVITIPVAENKDDVPFGLAIVQTSGREDLLIKYGSAIEDLIQGRSPARFLNIDADNYMYVGVPPED</sequence>
<comment type="caution">
    <text evidence="1">The sequence shown here is derived from an EMBL/GenBank/DDBJ whole genome shotgun (WGS) entry which is preliminary data.</text>
</comment>
<dbReference type="PANTHER" id="PTHR42678:SF37">
    <property type="entry name" value="AMIDASE C869.01-RELATED"/>
    <property type="match status" value="1"/>
</dbReference>
<evidence type="ECO:0000313" key="2">
    <source>
        <dbReference type="Proteomes" id="UP000233524"/>
    </source>
</evidence>
<protein>
    <recommendedName>
        <fullName evidence="3">Amidase domain-containing protein</fullName>
    </recommendedName>
</protein>
<dbReference type="Gene3D" id="3.90.1300.10">
    <property type="entry name" value="Amidase signature (AS) domain"/>
    <property type="match status" value="1"/>
</dbReference>
<accession>A0A2N3NJH3</accession>
<evidence type="ECO:0008006" key="3">
    <source>
        <dbReference type="Google" id="ProtNLM"/>
    </source>
</evidence>
<dbReference type="OrthoDB" id="566138at2759"/>
<keyword evidence="2" id="KW-1185">Reference proteome</keyword>
<dbReference type="InParanoid" id="A0A2N3NJH3"/>
<dbReference type="AlphaFoldDB" id="A0A2N3NJH3"/>
<reference evidence="1 2" key="1">
    <citation type="journal article" date="2017" name="G3 (Bethesda)">
        <title>First Draft Genome Sequence of the Pathogenic Fungus Lomentospora prolificans (Formerly Scedosporium prolificans).</title>
        <authorList>
            <person name="Luo R."/>
            <person name="Zimin A."/>
            <person name="Workman R."/>
            <person name="Fan Y."/>
            <person name="Pertea G."/>
            <person name="Grossman N."/>
            <person name="Wear M.P."/>
            <person name="Jia B."/>
            <person name="Miller H."/>
            <person name="Casadevall A."/>
            <person name="Timp W."/>
            <person name="Zhang S.X."/>
            <person name="Salzberg S.L."/>
        </authorList>
    </citation>
    <scope>NUCLEOTIDE SEQUENCE [LARGE SCALE GENOMIC DNA]</scope>
    <source>
        <strain evidence="1 2">JHH-5317</strain>
    </source>
</reference>